<gene>
    <name evidence="3" type="ORF">EG328_007693</name>
</gene>
<dbReference type="SUPFAM" id="SSF64268">
    <property type="entry name" value="PX domain"/>
    <property type="match status" value="1"/>
</dbReference>
<evidence type="ECO:0000313" key="4">
    <source>
        <dbReference type="Proteomes" id="UP000447873"/>
    </source>
</evidence>
<dbReference type="InterPro" id="IPR001683">
    <property type="entry name" value="PX_dom"/>
</dbReference>
<feature type="compositionally biased region" description="Low complexity" evidence="1">
    <location>
        <begin position="308"/>
        <end position="321"/>
    </location>
</feature>
<dbReference type="AlphaFoldDB" id="A0A8H3UFB2"/>
<dbReference type="InterPro" id="IPR024555">
    <property type="entry name" value="PX-associated"/>
</dbReference>
<name>A0A8H3UFB2_VENIN</name>
<dbReference type="Pfam" id="PF12828">
    <property type="entry name" value="PXB"/>
    <property type="match status" value="1"/>
</dbReference>
<dbReference type="PROSITE" id="PS50195">
    <property type="entry name" value="PX"/>
    <property type="match status" value="1"/>
</dbReference>
<evidence type="ECO:0000256" key="1">
    <source>
        <dbReference type="SAM" id="MobiDB-lite"/>
    </source>
</evidence>
<accession>A0A8H3UFB2</accession>
<dbReference type="GO" id="GO:0035091">
    <property type="term" value="F:phosphatidylinositol binding"/>
    <property type="evidence" value="ECO:0007669"/>
    <property type="project" value="InterPro"/>
</dbReference>
<feature type="compositionally biased region" description="Acidic residues" evidence="1">
    <location>
        <begin position="894"/>
        <end position="924"/>
    </location>
</feature>
<dbReference type="Gene3D" id="3.30.1520.10">
    <property type="entry name" value="Phox-like domain"/>
    <property type="match status" value="1"/>
</dbReference>
<dbReference type="InterPro" id="IPR036871">
    <property type="entry name" value="PX_dom_sf"/>
</dbReference>
<dbReference type="InterPro" id="IPR024554">
    <property type="entry name" value="LEC1-like_C"/>
</dbReference>
<feature type="compositionally biased region" description="Basic residues" evidence="1">
    <location>
        <begin position="348"/>
        <end position="360"/>
    </location>
</feature>
<sequence length="971" mass="110687">MQTPQQLPVRMGLRRGETEASYMSLPRPGALLTGKQEHYLKRELIAQQVKDEIGELNSPTALRRFGAPFRGDKGEVAPQDSELPLLRYLFVHHVRTFPFLDQAREEEFWQNRVQVFLESFASKQISSSEDRLEDTKRRKLAKKAEKLVEIMMVSGIPTASGYEERIRFAEMEVVDRGAQENGLVANTPEGHPINGWDVNLAGVRMHTVKKRLGRSYQEAEYIIRVKTAGEPEHYVARRYEDFKAMHDRLRIELAGKVLPPLPKKNSADYVMPSFMEDYDDSTSSISSEEALPRHRHDLLRSSRKHGGESTSTGESSGTPPSDSATSLTQDGETFDTTDRLKPMGMRDRMKKVVPGHKRKTSAASQLSVRPLGSPRVSTDQSTMSAGAYPPVLFREAQRVSLRAALRTLLQNQHIARSTSMQDFLVKNKLETLNEEEKTDMEHRKLVDEKRIEEQKQFYEIASKRAAEVDVHMEAFRREIIERNGLRNLFASIKQKNSISELPPEHKKVAEWLRIEVAATIYHLFLAEDNSAELFGQLSRIHSMFPYTIVKNIVRFTNPVALFPRVLDVFMAQPFGTRSLLQHIFGMAIQDGINNIQKSMNALVTHKIQEPEYPAKIQAYVESDEEIKQVVKSEANNKNIDLVLAVLQSSKFGNTLSYDQLSQAEDAHQAWKNAVENVGSERTPNAELFAHMKQLLKLYLRLRDKVKMLEVINEPNTIKLLRNLLEIFYEPIMRVIKSANVYNSVTDLASFIDDIIKTVEESQRQGFSADPNQTVQSFIDLCARHEDDLYKFIHEMHKHDNGLFDALMGHIEDILNFLRHGPKGGSLDMNALFLEATEAGVIDKQLATKEVNSLLKWQIKRKRWHQDKTRRKMASGEDPGMQMPGFNAIRPSDFGLEEEDLSDLEDDEEEDGWSDSETDGEDDADGILAEQKRRARQARLKAGAGEPKKPPIQELDKLLPGFLHRLRMVLAE</sequence>
<dbReference type="InterPro" id="IPR047168">
    <property type="entry name" value="LEC1-like"/>
</dbReference>
<feature type="region of interest" description="Disordered" evidence="1">
    <location>
        <begin position="865"/>
        <end position="952"/>
    </location>
</feature>
<evidence type="ECO:0000313" key="3">
    <source>
        <dbReference type="EMBL" id="KAE9968208.1"/>
    </source>
</evidence>
<dbReference type="PANTHER" id="PTHR47185">
    <property type="entry name" value="PX DOMAIN-CONTAINING PROTEIN YPR097W"/>
    <property type="match status" value="1"/>
</dbReference>
<feature type="region of interest" description="Disordered" evidence="1">
    <location>
        <begin position="299"/>
        <end position="383"/>
    </location>
</feature>
<dbReference type="Pfam" id="PF12825">
    <property type="entry name" value="DUF3818"/>
    <property type="match status" value="1"/>
</dbReference>
<protein>
    <recommendedName>
        <fullName evidence="2">PX domain-containing protein</fullName>
    </recommendedName>
</protein>
<dbReference type="Pfam" id="PF00787">
    <property type="entry name" value="PX"/>
    <property type="match status" value="1"/>
</dbReference>
<dbReference type="EMBL" id="WNWS01000417">
    <property type="protein sequence ID" value="KAE9968208.1"/>
    <property type="molecule type" value="Genomic_DNA"/>
</dbReference>
<reference evidence="3 4" key="1">
    <citation type="submission" date="2018-12" db="EMBL/GenBank/DDBJ databases">
        <title>Venturia inaequalis Genome Resource.</title>
        <authorList>
            <person name="Lichtner F.J."/>
        </authorList>
    </citation>
    <scope>NUCLEOTIDE SEQUENCE [LARGE SCALE GENOMIC DNA]</scope>
    <source>
        <strain evidence="3 4">120213</strain>
    </source>
</reference>
<proteinExistence type="predicted"/>
<comment type="caution">
    <text evidence="3">The sequence shown here is derived from an EMBL/GenBank/DDBJ whole genome shotgun (WGS) entry which is preliminary data.</text>
</comment>
<dbReference type="OrthoDB" id="71672at2759"/>
<dbReference type="SMART" id="SM00312">
    <property type="entry name" value="PX"/>
    <property type="match status" value="1"/>
</dbReference>
<feature type="compositionally biased region" description="Polar residues" evidence="1">
    <location>
        <begin position="322"/>
        <end position="331"/>
    </location>
</feature>
<dbReference type="PANTHER" id="PTHR47185:SF1">
    <property type="entry name" value="PX DOMAIN-CONTAINING PROTEIN YPR097W"/>
    <property type="match status" value="1"/>
</dbReference>
<dbReference type="Proteomes" id="UP000447873">
    <property type="component" value="Unassembled WGS sequence"/>
</dbReference>
<feature type="domain" description="PX" evidence="2">
    <location>
        <begin position="199"/>
        <end position="431"/>
    </location>
</feature>
<feature type="compositionally biased region" description="Basic and acidic residues" evidence="1">
    <location>
        <begin position="336"/>
        <end position="347"/>
    </location>
</feature>
<organism evidence="3 4">
    <name type="scientific">Venturia inaequalis</name>
    <name type="common">Apple scab fungus</name>
    <dbReference type="NCBI Taxonomy" id="5025"/>
    <lineage>
        <taxon>Eukaryota</taxon>
        <taxon>Fungi</taxon>
        <taxon>Dikarya</taxon>
        <taxon>Ascomycota</taxon>
        <taxon>Pezizomycotina</taxon>
        <taxon>Dothideomycetes</taxon>
        <taxon>Pleosporomycetidae</taxon>
        <taxon>Venturiales</taxon>
        <taxon>Venturiaceae</taxon>
        <taxon>Venturia</taxon>
    </lineage>
</organism>
<evidence type="ECO:0000259" key="2">
    <source>
        <dbReference type="PROSITE" id="PS50195"/>
    </source>
</evidence>